<protein>
    <submittedName>
        <fullName evidence="2">Uncharacterized protein</fullName>
    </submittedName>
</protein>
<dbReference type="EMBL" id="LAZR01009319">
    <property type="protein sequence ID" value="KKM73321.1"/>
    <property type="molecule type" value="Genomic_DNA"/>
</dbReference>
<feature type="transmembrane region" description="Helical" evidence="1">
    <location>
        <begin position="54"/>
        <end position="77"/>
    </location>
</feature>
<name>A0A0F9KF61_9ZZZZ</name>
<gene>
    <name evidence="2" type="ORF">LCGC14_1411710</name>
</gene>
<dbReference type="AlphaFoldDB" id="A0A0F9KF61"/>
<reference evidence="2" key="1">
    <citation type="journal article" date="2015" name="Nature">
        <title>Complex archaea that bridge the gap between prokaryotes and eukaryotes.</title>
        <authorList>
            <person name="Spang A."/>
            <person name="Saw J.H."/>
            <person name="Jorgensen S.L."/>
            <person name="Zaremba-Niedzwiedzka K."/>
            <person name="Martijn J."/>
            <person name="Lind A.E."/>
            <person name="van Eijk R."/>
            <person name="Schleper C."/>
            <person name="Guy L."/>
            <person name="Ettema T.J."/>
        </authorList>
    </citation>
    <scope>NUCLEOTIDE SEQUENCE</scope>
</reference>
<comment type="caution">
    <text evidence="2">The sequence shown here is derived from an EMBL/GenBank/DDBJ whole genome shotgun (WGS) entry which is preliminary data.</text>
</comment>
<evidence type="ECO:0000256" key="1">
    <source>
        <dbReference type="SAM" id="Phobius"/>
    </source>
</evidence>
<evidence type="ECO:0000313" key="2">
    <source>
        <dbReference type="EMBL" id="KKM73321.1"/>
    </source>
</evidence>
<keyword evidence="1" id="KW-0472">Membrane</keyword>
<organism evidence="2">
    <name type="scientific">marine sediment metagenome</name>
    <dbReference type="NCBI Taxonomy" id="412755"/>
    <lineage>
        <taxon>unclassified sequences</taxon>
        <taxon>metagenomes</taxon>
        <taxon>ecological metagenomes</taxon>
    </lineage>
</organism>
<keyword evidence="1" id="KW-1133">Transmembrane helix</keyword>
<keyword evidence="1" id="KW-0812">Transmembrane</keyword>
<proteinExistence type="predicted"/>
<accession>A0A0F9KF61</accession>
<sequence>MAGDGLAVERRLDERRGDWIGNACDVPCKPVDDKLISVWKEIKVMAKEKVSWKVFAMVVSGIGSIGLIALVIMMAMVNHNQEAIDVGLKSISSSFSELNADVRVQNAQLSEVQGDVKEIRREVRRMNGGRKRWENTNP</sequence>